<dbReference type="InterPro" id="IPR011990">
    <property type="entry name" value="TPR-like_helical_dom_sf"/>
</dbReference>
<feature type="repeat" description="PPR" evidence="2">
    <location>
        <begin position="644"/>
        <end position="674"/>
    </location>
</feature>
<sequence length="1082" mass="122123">MAYPINCNCLSLQTSLFCQKPHTTTYTFVHPEPKFKSVSTKFSKTPDGEISFPRTPVTELPQIPSKIHPSSYSSLIQSCIDSNAFDLGKSVHAQMLSDENFRPGTFLQTKILMLYARSGDPNDMSIARQLFDEIPERNSTSWNTMILCYASKEDHAEVLEIFSQMHMSGIRPNKFTFPSVVKACVARGDECGVKQVHGLIIKNDLDCNLVVGGALVDGYVCFGSMNDAVNAFGEIDGKNTVAWNSVIGGYVRLMRYEDAWRAFWRIRTYLGLSPDEFTFATVTRICAALRSLDRGKQVHAQLVSNGFESSVFVGNSLIDMYAKCGDNRNCLLVFNSMKEKDQVTWNSVISSQAQLGLFENAVVLFKLMLKSGYKSNHFNLGSILKVSACSADSEMGRQVHSYLIRNLLETDVVLGSALVDMYSKSGCIEEARRTFYRLDERNEVSWNALLAGYVLEGQVEEALEHFRQMRLSNAQPDQYTFTSLLTLSADQGNEDQGKKIHAHIIRTIARQNIILETELVHMYARCQNLDYAQQIFDRMRERNAYSWNSLIVGCEQNGEAEKALELFHQMQLLGIKPDQFSLDSALSACGSLSDGKKGKQIHCYILRNALEKDPVLKCNLVDMYSKCGLIDQALKTYDRTKEKDVILHNIMIFAYVSRNKIDDARHIFDQMEERSTVSWNSMLTGYAKGGLFDEMARLFQRMLEESNELDGLTYLPMLEFCASIPAPSEGKQLHASLIKRGYTHTSVVLDSALVDMYAKGGDIEEARRLFDRMGHRNVITWNAMIAGYAKHGDGVEVLALFDQMKEEDIYPNDITFLSVLSACSHIGLIEEGLGIFISMIEEHGIEPRVEHYTCMVDLLGRAGHLDDAMEVIERMPIEPDVSTWGALLGACRVHQNVYLGRLAAERLFDLDPKNPGPYVLMSNIYAAAGRWKEANEVRNSMKSAGVTKDPGISWIEINNEIQRFHAGDRAHPKTDEIYATLKNLSLRMKGLGYVPNSSFVLRNIKDQEEYLLQHSERLAISLGLICLPENATIRIFKNLRICGDCHTVVKLISKITRRRIIVRDTKRFHHFEDGLCSCGDYW</sequence>
<dbReference type="Pfam" id="PF01535">
    <property type="entry name" value="PPR"/>
    <property type="match status" value="7"/>
</dbReference>
<feature type="repeat" description="PPR" evidence="2">
    <location>
        <begin position="914"/>
        <end position="948"/>
    </location>
</feature>
<evidence type="ECO:0000259" key="3">
    <source>
        <dbReference type="Pfam" id="PF14432"/>
    </source>
</evidence>
<evidence type="ECO:0000256" key="1">
    <source>
        <dbReference type="ARBA" id="ARBA00022737"/>
    </source>
</evidence>
<dbReference type="GO" id="GO:0008270">
    <property type="term" value="F:zinc ion binding"/>
    <property type="evidence" value="ECO:0007669"/>
    <property type="project" value="InterPro"/>
</dbReference>
<proteinExistence type="predicted"/>
<dbReference type="FunFam" id="1.25.40.10:FF:000366">
    <property type="entry name" value="Pentatricopeptide (PPR) repeat-containing protein"/>
    <property type="match status" value="1"/>
</dbReference>
<dbReference type="Pfam" id="PF20431">
    <property type="entry name" value="E_motif"/>
    <property type="match status" value="1"/>
</dbReference>
<dbReference type="SUPFAM" id="SSF48452">
    <property type="entry name" value="TPR-like"/>
    <property type="match status" value="2"/>
</dbReference>
<dbReference type="AlphaFoldDB" id="A0A3S3PZ29"/>
<dbReference type="InterPro" id="IPR002885">
    <property type="entry name" value="PPR_rpt"/>
</dbReference>
<dbReference type="Pfam" id="PF13041">
    <property type="entry name" value="PPR_2"/>
    <property type="match status" value="4"/>
</dbReference>
<feature type="repeat" description="PPR" evidence="2">
    <location>
        <begin position="812"/>
        <end position="847"/>
    </location>
</feature>
<feature type="domain" description="DYW" evidence="3">
    <location>
        <begin position="992"/>
        <end position="1082"/>
    </location>
</feature>
<feature type="repeat" description="PPR" evidence="2">
    <location>
        <begin position="341"/>
        <end position="375"/>
    </location>
</feature>
<dbReference type="FunFam" id="1.25.40.10:FF:000436">
    <property type="entry name" value="Pentatricopeptide repeat-containing protein At5g39350 family"/>
    <property type="match status" value="1"/>
</dbReference>
<dbReference type="InterPro" id="IPR046960">
    <property type="entry name" value="PPR_At4g14850-like_plant"/>
</dbReference>
<evidence type="ECO:0000313" key="5">
    <source>
        <dbReference type="Proteomes" id="UP000283530"/>
    </source>
</evidence>
<dbReference type="PANTHER" id="PTHR47926:SF455">
    <property type="entry name" value="PENTACOTRIPEPTIDE-REPEAT REGION OF PRORP DOMAIN-CONTAINING PROTEIN"/>
    <property type="match status" value="1"/>
</dbReference>
<feature type="repeat" description="PPR" evidence="2">
    <location>
        <begin position="777"/>
        <end position="811"/>
    </location>
</feature>
<dbReference type="OrthoDB" id="185373at2759"/>
<dbReference type="GO" id="GO:0003723">
    <property type="term" value="F:RNA binding"/>
    <property type="evidence" value="ECO:0007669"/>
    <property type="project" value="InterPro"/>
</dbReference>
<dbReference type="FunFam" id="1.25.40.10:FF:000073">
    <property type="entry name" value="Pentatricopeptide repeat-containing protein chloroplastic"/>
    <property type="match status" value="1"/>
</dbReference>
<evidence type="ECO:0000313" key="4">
    <source>
        <dbReference type="EMBL" id="RWR76240.1"/>
    </source>
</evidence>
<name>A0A3S3PZ29_9MAGN</name>
<protein>
    <submittedName>
        <fullName evidence="4">Pentatricopeptide repeat</fullName>
    </submittedName>
</protein>
<comment type="caution">
    <text evidence="4">The sequence shown here is derived from an EMBL/GenBank/DDBJ whole genome shotgun (WGS) entry which is preliminary data.</text>
</comment>
<reference evidence="4 5" key="1">
    <citation type="journal article" date="2019" name="Nat. Plants">
        <title>Stout camphor tree genome fills gaps in understanding of flowering plant genome evolution.</title>
        <authorList>
            <person name="Chaw S.M."/>
            <person name="Liu Y.C."/>
            <person name="Wu Y.W."/>
            <person name="Wang H.Y."/>
            <person name="Lin C.I."/>
            <person name="Wu C.S."/>
            <person name="Ke H.M."/>
            <person name="Chang L.Y."/>
            <person name="Hsu C.Y."/>
            <person name="Yang H.T."/>
            <person name="Sudianto E."/>
            <person name="Hsu M.H."/>
            <person name="Wu K.P."/>
            <person name="Wang L.N."/>
            <person name="Leebens-Mack J.H."/>
            <person name="Tsai I.J."/>
        </authorList>
    </citation>
    <scope>NUCLEOTIDE SEQUENCE [LARGE SCALE GENOMIC DNA]</scope>
    <source>
        <strain evidence="5">cv. Chaw 1501</strain>
        <tissue evidence="4">Young leaves</tissue>
    </source>
</reference>
<feature type="repeat" description="PPR" evidence="2">
    <location>
        <begin position="239"/>
        <end position="274"/>
    </location>
</feature>
<dbReference type="EMBL" id="QPKB01000002">
    <property type="protein sequence ID" value="RWR76240.1"/>
    <property type="molecule type" value="Genomic_DNA"/>
</dbReference>
<keyword evidence="5" id="KW-1185">Reference proteome</keyword>
<keyword evidence="1" id="KW-0677">Repeat</keyword>
<dbReference type="FunFam" id="1.25.40.10:FF:000227">
    <property type="entry name" value="Pentatricopeptide repeat-containing protein At3g13880"/>
    <property type="match status" value="1"/>
</dbReference>
<gene>
    <name evidence="4" type="ORF">CKAN_00467300</name>
</gene>
<accession>A0A3S3PZ29</accession>
<dbReference type="GO" id="GO:0009451">
    <property type="term" value="P:RNA modification"/>
    <property type="evidence" value="ECO:0007669"/>
    <property type="project" value="InterPro"/>
</dbReference>
<organism evidence="4 5">
    <name type="scientific">Cinnamomum micranthum f. kanehirae</name>
    <dbReference type="NCBI Taxonomy" id="337451"/>
    <lineage>
        <taxon>Eukaryota</taxon>
        <taxon>Viridiplantae</taxon>
        <taxon>Streptophyta</taxon>
        <taxon>Embryophyta</taxon>
        <taxon>Tracheophyta</taxon>
        <taxon>Spermatophyta</taxon>
        <taxon>Magnoliopsida</taxon>
        <taxon>Magnoliidae</taxon>
        <taxon>Laurales</taxon>
        <taxon>Lauraceae</taxon>
        <taxon>Cinnamomum</taxon>
    </lineage>
</organism>
<dbReference type="FunFam" id="1.25.40.10:FF:000031">
    <property type="entry name" value="Pentatricopeptide repeat-containing protein mitochondrial"/>
    <property type="match status" value="1"/>
</dbReference>
<dbReference type="PROSITE" id="PS51375">
    <property type="entry name" value="PPR"/>
    <property type="match status" value="10"/>
</dbReference>
<dbReference type="InterPro" id="IPR046848">
    <property type="entry name" value="E_motif"/>
</dbReference>
<dbReference type="STRING" id="337451.A0A3S3PZ29"/>
<dbReference type="Pfam" id="PF14432">
    <property type="entry name" value="DYW_deaminase"/>
    <property type="match status" value="1"/>
</dbReference>
<dbReference type="Pfam" id="PF12854">
    <property type="entry name" value="PPR_1"/>
    <property type="match status" value="1"/>
</dbReference>
<dbReference type="NCBIfam" id="TIGR00756">
    <property type="entry name" value="PPR"/>
    <property type="match status" value="9"/>
</dbReference>
<dbReference type="Proteomes" id="UP000283530">
    <property type="component" value="Unassembled WGS sequence"/>
</dbReference>
<evidence type="ECO:0000256" key="2">
    <source>
        <dbReference type="PROSITE-ProRule" id="PRU00708"/>
    </source>
</evidence>
<feature type="repeat" description="PPR" evidence="2">
    <location>
        <begin position="138"/>
        <end position="172"/>
    </location>
</feature>
<feature type="repeat" description="PPR" evidence="2">
    <location>
        <begin position="442"/>
        <end position="476"/>
    </location>
</feature>
<dbReference type="Gene3D" id="1.25.40.10">
    <property type="entry name" value="Tetratricopeptide repeat domain"/>
    <property type="match status" value="8"/>
</dbReference>
<feature type="repeat" description="PPR" evidence="2">
    <location>
        <begin position="543"/>
        <end position="577"/>
    </location>
</feature>
<dbReference type="InterPro" id="IPR032867">
    <property type="entry name" value="DYW_dom"/>
</dbReference>
<feature type="repeat" description="PPR" evidence="2">
    <location>
        <begin position="675"/>
        <end position="709"/>
    </location>
</feature>
<dbReference type="PANTHER" id="PTHR47926">
    <property type="entry name" value="PENTATRICOPEPTIDE REPEAT-CONTAINING PROTEIN"/>
    <property type="match status" value="1"/>
</dbReference>